<evidence type="ECO:0000313" key="4">
    <source>
        <dbReference type="Proteomes" id="UP000048908"/>
    </source>
</evidence>
<dbReference type="EC" id="2.3.1.-" evidence="2"/>
<keyword evidence="2 3" id="KW-0012">Acyltransferase</keyword>
<dbReference type="AlphaFoldDB" id="A0A0M6XUI1"/>
<protein>
    <recommendedName>
        <fullName evidence="2">RTX toxin-activating lysine-acyltransferase</fullName>
        <ecNumber evidence="2">2.3.1.-</ecNumber>
    </recommendedName>
</protein>
<organism evidence="3 4">
    <name type="scientific">Jannaschia rubra</name>
    <dbReference type="NCBI Taxonomy" id="282197"/>
    <lineage>
        <taxon>Bacteria</taxon>
        <taxon>Pseudomonadati</taxon>
        <taxon>Pseudomonadota</taxon>
        <taxon>Alphaproteobacteria</taxon>
        <taxon>Rhodobacterales</taxon>
        <taxon>Roseobacteraceae</taxon>
        <taxon>Jannaschia</taxon>
    </lineage>
</organism>
<comment type="subcellular location">
    <subcellularLocation>
        <location evidence="2">Cytoplasm</location>
    </subcellularLocation>
</comment>
<accession>A0A0M6XUI1</accession>
<keyword evidence="2" id="KW-0963">Cytoplasm</keyword>
<dbReference type="EMBL" id="CXPG01000027">
    <property type="protein sequence ID" value="CTQ34809.1"/>
    <property type="molecule type" value="Genomic_DNA"/>
</dbReference>
<comment type="function">
    <text evidence="2">Involved in fatty acylation of protoxin at internal lysine residues, thereby converting it to the active toxin.</text>
</comment>
<keyword evidence="2" id="KW-0204">Cytolysis</keyword>
<name>A0A0M6XUI1_9RHOB</name>
<comment type="similarity">
    <text evidence="1 2">Belongs to the RTX toxin acyltransferase family.</text>
</comment>
<dbReference type="GO" id="GO:0031640">
    <property type="term" value="P:killing of cells of another organism"/>
    <property type="evidence" value="ECO:0007669"/>
    <property type="project" value="UniProtKB-KW"/>
</dbReference>
<evidence type="ECO:0000256" key="2">
    <source>
        <dbReference type="RuleBase" id="RU368102"/>
    </source>
</evidence>
<evidence type="ECO:0000313" key="3">
    <source>
        <dbReference type="EMBL" id="CTQ34809.1"/>
    </source>
</evidence>
<dbReference type="GO" id="GO:0009404">
    <property type="term" value="P:toxin metabolic process"/>
    <property type="evidence" value="ECO:0007669"/>
    <property type="project" value="UniProtKB-UniRule"/>
</dbReference>
<evidence type="ECO:0000256" key="1">
    <source>
        <dbReference type="ARBA" id="ARBA00005686"/>
    </source>
</evidence>
<proteinExistence type="inferred from homology"/>
<dbReference type="GO" id="GO:0005737">
    <property type="term" value="C:cytoplasm"/>
    <property type="evidence" value="ECO:0007669"/>
    <property type="project" value="UniProtKB-SubCell"/>
</dbReference>
<dbReference type="InterPro" id="IPR003996">
    <property type="entry name" value="RTX_toxin-activating_protC_bac"/>
</dbReference>
<reference evidence="3 4" key="1">
    <citation type="submission" date="2015-07" db="EMBL/GenBank/DDBJ databases">
        <authorList>
            <person name="Noorani M."/>
        </authorList>
    </citation>
    <scope>NUCLEOTIDE SEQUENCE [LARGE SCALE GENOMIC DNA]</scope>
    <source>
        <strain evidence="3 4">CECT 5088</strain>
    </source>
</reference>
<keyword evidence="4" id="KW-1185">Reference proteome</keyword>
<dbReference type="Pfam" id="PF02794">
    <property type="entry name" value="HlyC"/>
    <property type="match status" value="1"/>
</dbReference>
<keyword evidence="2 3" id="KW-0808">Transferase</keyword>
<dbReference type="GO" id="GO:0016746">
    <property type="term" value="F:acyltransferase activity"/>
    <property type="evidence" value="ECO:0007669"/>
    <property type="project" value="UniProtKB-UniRule"/>
</dbReference>
<gene>
    <name evidence="3" type="ORF">JAN5088_03605</name>
</gene>
<dbReference type="STRING" id="282197.SAMN04488517_11060"/>
<sequence length="128" mass="14034">MSQLSPLGDAFRPLDGAVVPMTTIQDTAAQAAADPVAGKTVAEIMGEIVWLMTQDPSARDMPIREIERIVMPAILTRAFHISYIRVEATGVLQPVSVELNRSLRAARADAEPGKDRLRFSLPRHVRDC</sequence>
<dbReference type="Proteomes" id="UP000048908">
    <property type="component" value="Unassembled WGS sequence"/>
</dbReference>